<organism evidence="7 8">
    <name type="scientific">Nocardiopsis kunsanensis</name>
    <dbReference type="NCBI Taxonomy" id="141693"/>
    <lineage>
        <taxon>Bacteria</taxon>
        <taxon>Bacillati</taxon>
        <taxon>Actinomycetota</taxon>
        <taxon>Actinomycetes</taxon>
        <taxon>Streptosporangiales</taxon>
        <taxon>Nocardiopsidaceae</taxon>
        <taxon>Nocardiopsis</taxon>
    </lineage>
</organism>
<protein>
    <submittedName>
        <fullName evidence="7">MFS transporter</fullName>
    </submittedName>
</protein>
<evidence type="ECO:0000313" key="7">
    <source>
        <dbReference type="EMBL" id="GHD35269.1"/>
    </source>
</evidence>
<feature type="transmembrane region" description="Helical" evidence="6">
    <location>
        <begin position="311"/>
        <end position="331"/>
    </location>
</feature>
<keyword evidence="3 6" id="KW-0812">Transmembrane</keyword>
<name>A0A919CL27_9ACTN</name>
<feature type="transmembrane region" description="Helical" evidence="6">
    <location>
        <begin position="370"/>
        <end position="389"/>
    </location>
</feature>
<keyword evidence="8" id="KW-1185">Reference proteome</keyword>
<evidence type="ECO:0000313" key="8">
    <source>
        <dbReference type="Proteomes" id="UP000654947"/>
    </source>
</evidence>
<accession>A0A919CL27</accession>
<keyword evidence="5 6" id="KW-0472">Membrane</keyword>
<dbReference type="Proteomes" id="UP000654947">
    <property type="component" value="Unassembled WGS sequence"/>
</dbReference>
<evidence type="ECO:0000256" key="4">
    <source>
        <dbReference type="ARBA" id="ARBA00022989"/>
    </source>
</evidence>
<proteinExistence type="predicted"/>
<dbReference type="InterPro" id="IPR036259">
    <property type="entry name" value="MFS_trans_sf"/>
</dbReference>
<comment type="subcellular location">
    <subcellularLocation>
        <location evidence="1">Cell membrane</location>
        <topology evidence="1">Multi-pass membrane protein</topology>
    </subcellularLocation>
</comment>
<feature type="transmembrane region" description="Helical" evidence="6">
    <location>
        <begin position="51"/>
        <end position="71"/>
    </location>
</feature>
<comment type="caution">
    <text evidence="7">The sequence shown here is derived from an EMBL/GenBank/DDBJ whole genome shotgun (WGS) entry which is preliminary data.</text>
</comment>
<feature type="transmembrane region" description="Helical" evidence="6">
    <location>
        <begin position="337"/>
        <end position="358"/>
    </location>
</feature>
<dbReference type="GO" id="GO:0005886">
    <property type="term" value="C:plasma membrane"/>
    <property type="evidence" value="ECO:0007669"/>
    <property type="project" value="UniProtKB-SubCell"/>
</dbReference>
<evidence type="ECO:0000256" key="2">
    <source>
        <dbReference type="ARBA" id="ARBA00022475"/>
    </source>
</evidence>
<feature type="transmembrane region" description="Helical" evidence="6">
    <location>
        <begin position="245"/>
        <end position="267"/>
    </location>
</feature>
<sequence length="434" mass="45114">MSTESPSRKRRAPLGRDFNRFWAGSLSSNLADGIMLLALPMLAAALTNDPVLVSGLMVARFLPWLLVGLFAGALADRLDRGRVLVVANLVRAGALVVLAALVTAGMATIWTLYAVMFVVMVCEVFYDVAGRAILPALAPHALDRANSRLVGGKTVTEDFAGAPLAGFLFVVAAALPIAVNAGAYFLGALVLLGLPLAVRRPDAGARPATEHEGPSDADEGEDRPSIMADIRAGLRYLLGHPTLRSVLLFNVVLNLASVAQGGVLVLIVQEHFGVPEAFYGVFLMSVAAGALVGAMLAGTAVERLGRFRTELVCFSLMTASYFAFGLAPGAVTAALAFGTLAVASTVSNIVMIGAIQLVVPGTHLGRVMSLVQITGAGLAPVGALLGGLLGRVELYYVPIASGVAVLAAFLPTIPAIRRLTRHADDVERGTVDTT</sequence>
<keyword evidence="4 6" id="KW-1133">Transmembrane helix</keyword>
<dbReference type="Pfam" id="PF07690">
    <property type="entry name" value="MFS_1"/>
    <property type="match status" value="1"/>
</dbReference>
<dbReference type="SUPFAM" id="SSF103473">
    <property type="entry name" value="MFS general substrate transporter"/>
    <property type="match status" value="1"/>
</dbReference>
<evidence type="ECO:0000256" key="3">
    <source>
        <dbReference type="ARBA" id="ARBA00022692"/>
    </source>
</evidence>
<evidence type="ECO:0000256" key="6">
    <source>
        <dbReference type="SAM" id="Phobius"/>
    </source>
</evidence>
<dbReference type="Gene3D" id="1.20.1250.20">
    <property type="entry name" value="MFS general substrate transporter like domains"/>
    <property type="match status" value="1"/>
</dbReference>
<feature type="transmembrane region" description="Helical" evidence="6">
    <location>
        <begin position="279"/>
        <end position="299"/>
    </location>
</feature>
<keyword evidence="2" id="KW-1003">Cell membrane</keyword>
<dbReference type="AlphaFoldDB" id="A0A919CL27"/>
<dbReference type="EMBL" id="BMXL01000033">
    <property type="protein sequence ID" value="GHD35269.1"/>
    <property type="molecule type" value="Genomic_DNA"/>
</dbReference>
<dbReference type="PANTHER" id="PTHR23513">
    <property type="entry name" value="INTEGRAL MEMBRANE EFFLUX PROTEIN-RELATED"/>
    <property type="match status" value="1"/>
</dbReference>
<dbReference type="RefSeq" id="WP_017578194.1">
    <property type="nucleotide sequence ID" value="NZ_BMXL01000033.1"/>
</dbReference>
<dbReference type="CDD" id="cd06173">
    <property type="entry name" value="MFS_MefA_like"/>
    <property type="match status" value="1"/>
</dbReference>
<evidence type="ECO:0000256" key="5">
    <source>
        <dbReference type="ARBA" id="ARBA00023136"/>
    </source>
</evidence>
<evidence type="ECO:0000256" key="1">
    <source>
        <dbReference type="ARBA" id="ARBA00004651"/>
    </source>
</evidence>
<feature type="transmembrane region" description="Helical" evidence="6">
    <location>
        <begin position="395"/>
        <end position="413"/>
    </location>
</feature>
<dbReference type="GO" id="GO:0022857">
    <property type="term" value="F:transmembrane transporter activity"/>
    <property type="evidence" value="ECO:0007669"/>
    <property type="project" value="InterPro"/>
</dbReference>
<feature type="transmembrane region" description="Helical" evidence="6">
    <location>
        <begin position="21"/>
        <end position="45"/>
    </location>
</feature>
<dbReference type="InterPro" id="IPR011701">
    <property type="entry name" value="MFS"/>
</dbReference>
<gene>
    <name evidence="7" type="ORF">GCM10007147_41590</name>
</gene>
<reference evidence="7 8" key="1">
    <citation type="journal article" date="2014" name="Int. J. Syst. Evol. Microbiol.">
        <title>Complete genome sequence of Corynebacterium casei LMG S-19264T (=DSM 44701T), isolated from a smear-ripened cheese.</title>
        <authorList>
            <consortium name="US DOE Joint Genome Institute (JGI-PGF)"/>
            <person name="Walter F."/>
            <person name="Albersmeier A."/>
            <person name="Kalinowski J."/>
            <person name="Ruckert C."/>
        </authorList>
    </citation>
    <scope>NUCLEOTIDE SEQUENCE [LARGE SCALE GENOMIC DNA]</scope>
    <source>
        <strain evidence="7 8">KCTC 19473</strain>
    </source>
</reference>
<dbReference type="PANTHER" id="PTHR23513:SF6">
    <property type="entry name" value="MAJOR FACILITATOR SUPERFAMILY ASSOCIATED DOMAIN-CONTAINING PROTEIN"/>
    <property type="match status" value="1"/>
</dbReference>